<sequence>MFRNAEAPRSLGVTRGTQVGGAAIDSRAVRPGDLFFALPGARTDGHDYVADAFHRGAVAAVVAQETDAGPAIVVPDPAAALAQLGAWNRDQCAGPVVAVGGSHGKTTCRDLLHAALSGLGPGVRSRANFNNALGVPLTLCEIAPEHRSAVIEVGASSPGEIATLCEWAKPTAGVLTGVGTAHVGTFGGPAALRAAKAELFAGVAPDGVLVVNRDDPGARALAQTAERPIVVAGTTADCDVRVEPLPAPPGFLRFGRNGTTFSLQGFAPHFVSLGACAVAVGEALGLSNEAIRNGLTRFRPPPGRGAVTVVGGATFIDDTYNAPPEGFFAAVDLLASWPVVPPGRRWLVCGGMRELGEEADRLYAKLGRRIATAGLDRVLFVGATGARTADAAGLSEAVGIRVRDASAAAAVLSEEIRPGDVALAKGCRADGLERVIAAGIAAFS</sequence>
<evidence type="ECO:0000313" key="15">
    <source>
        <dbReference type="EMBL" id="NNJ24146.1"/>
    </source>
</evidence>
<keyword evidence="5 10" id="KW-0067">ATP-binding</keyword>
<evidence type="ECO:0000256" key="1">
    <source>
        <dbReference type="ARBA" id="ARBA00022490"/>
    </source>
</evidence>
<evidence type="ECO:0000256" key="9">
    <source>
        <dbReference type="ARBA" id="ARBA00023316"/>
    </source>
</evidence>
<dbReference type="InterPro" id="IPR000713">
    <property type="entry name" value="Mur_ligase_N"/>
</dbReference>
<evidence type="ECO:0000256" key="2">
    <source>
        <dbReference type="ARBA" id="ARBA00022598"/>
    </source>
</evidence>
<evidence type="ECO:0000259" key="12">
    <source>
        <dbReference type="Pfam" id="PF01225"/>
    </source>
</evidence>
<proteinExistence type="inferred from homology"/>
<dbReference type="GO" id="GO:0047480">
    <property type="term" value="F:UDP-N-acetylmuramoyl-tripeptide-D-alanyl-D-alanine ligase activity"/>
    <property type="evidence" value="ECO:0007669"/>
    <property type="project" value="UniProtKB-EC"/>
</dbReference>
<protein>
    <recommendedName>
        <fullName evidence="10 11">UDP-N-acetylmuramoyl-tripeptide--D-alanyl-D-alanine ligase</fullName>
        <ecNumber evidence="10 11">6.3.2.10</ecNumber>
    </recommendedName>
    <alternativeName>
        <fullName evidence="10">D-alanyl-D-alanine-adding enzyme</fullName>
    </alternativeName>
</protein>
<comment type="function">
    <text evidence="10 11">Involved in cell wall formation. Catalyzes the final step in the synthesis of UDP-N-acetylmuramoyl-pentapeptide, the precursor of murein.</text>
</comment>
<dbReference type="InterPro" id="IPR005863">
    <property type="entry name" value="UDP-N-AcMur_synth"/>
</dbReference>
<dbReference type="PANTHER" id="PTHR43024:SF1">
    <property type="entry name" value="UDP-N-ACETYLMURAMOYL-TRIPEPTIDE--D-ALANYL-D-ALANINE LIGASE"/>
    <property type="match status" value="1"/>
</dbReference>
<feature type="domain" description="Mur ligase central" evidence="14">
    <location>
        <begin position="99"/>
        <end position="229"/>
    </location>
</feature>
<keyword evidence="3 10" id="KW-0132">Cell division</keyword>
<dbReference type="SUPFAM" id="SSF53623">
    <property type="entry name" value="MurD-like peptide ligases, catalytic domain"/>
    <property type="match status" value="1"/>
</dbReference>
<dbReference type="SUPFAM" id="SSF63418">
    <property type="entry name" value="MurE/MurF N-terminal domain"/>
    <property type="match status" value="1"/>
</dbReference>
<dbReference type="Pfam" id="PF01225">
    <property type="entry name" value="Mur_ligase"/>
    <property type="match status" value="1"/>
</dbReference>
<comment type="catalytic activity">
    <reaction evidence="10 11">
        <text>D-alanyl-D-alanine + UDP-N-acetyl-alpha-D-muramoyl-L-alanyl-gamma-D-glutamyl-meso-2,6-diaminopimelate + ATP = UDP-N-acetyl-alpha-D-muramoyl-L-alanyl-gamma-D-glutamyl-meso-2,6-diaminopimeloyl-D-alanyl-D-alanine + ADP + phosphate + H(+)</text>
        <dbReference type="Rhea" id="RHEA:28374"/>
        <dbReference type="ChEBI" id="CHEBI:15378"/>
        <dbReference type="ChEBI" id="CHEBI:30616"/>
        <dbReference type="ChEBI" id="CHEBI:43474"/>
        <dbReference type="ChEBI" id="CHEBI:57822"/>
        <dbReference type="ChEBI" id="CHEBI:61386"/>
        <dbReference type="ChEBI" id="CHEBI:83905"/>
        <dbReference type="ChEBI" id="CHEBI:456216"/>
        <dbReference type="EC" id="6.3.2.10"/>
    </reaction>
</comment>
<dbReference type="PANTHER" id="PTHR43024">
    <property type="entry name" value="UDP-N-ACETYLMURAMOYL-TRIPEPTIDE--D-ALANYL-D-ALANINE LIGASE"/>
    <property type="match status" value="1"/>
</dbReference>
<keyword evidence="6 10" id="KW-0133">Cell shape</keyword>
<dbReference type="InterPro" id="IPR013221">
    <property type="entry name" value="Mur_ligase_cen"/>
</dbReference>
<dbReference type="Pfam" id="PF08245">
    <property type="entry name" value="Mur_ligase_M"/>
    <property type="match status" value="1"/>
</dbReference>
<keyword evidence="4 10" id="KW-0547">Nucleotide-binding</keyword>
<organism evidence="15 16">
    <name type="scientific">Alienimonas chondri</name>
    <dbReference type="NCBI Taxonomy" id="2681879"/>
    <lineage>
        <taxon>Bacteria</taxon>
        <taxon>Pseudomonadati</taxon>
        <taxon>Planctomycetota</taxon>
        <taxon>Planctomycetia</taxon>
        <taxon>Planctomycetales</taxon>
        <taxon>Planctomycetaceae</taxon>
        <taxon>Alienimonas</taxon>
    </lineage>
</organism>
<evidence type="ECO:0000256" key="11">
    <source>
        <dbReference type="RuleBase" id="RU004136"/>
    </source>
</evidence>
<evidence type="ECO:0000256" key="5">
    <source>
        <dbReference type="ARBA" id="ARBA00022840"/>
    </source>
</evidence>
<dbReference type="InterPro" id="IPR035911">
    <property type="entry name" value="MurE/MurF_N"/>
</dbReference>
<evidence type="ECO:0000259" key="14">
    <source>
        <dbReference type="Pfam" id="PF08245"/>
    </source>
</evidence>
<name>A0ABX1V7Y6_9PLAN</name>
<comment type="subcellular location">
    <subcellularLocation>
        <location evidence="10 11">Cytoplasm</location>
    </subcellularLocation>
</comment>
<dbReference type="InterPro" id="IPR036565">
    <property type="entry name" value="Mur-like_cat_sf"/>
</dbReference>
<keyword evidence="1 10" id="KW-0963">Cytoplasm</keyword>
<evidence type="ECO:0000256" key="10">
    <source>
        <dbReference type="HAMAP-Rule" id="MF_02019"/>
    </source>
</evidence>
<feature type="binding site" evidence="10">
    <location>
        <begin position="101"/>
        <end position="107"/>
    </location>
    <ligand>
        <name>ATP</name>
        <dbReference type="ChEBI" id="CHEBI:30616"/>
    </ligand>
</feature>
<dbReference type="Gene3D" id="3.90.190.20">
    <property type="entry name" value="Mur ligase, C-terminal domain"/>
    <property type="match status" value="1"/>
</dbReference>
<gene>
    <name evidence="10 15" type="primary">murF</name>
    <name evidence="15" type="ORF">LzC2_01960</name>
</gene>
<evidence type="ECO:0000256" key="3">
    <source>
        <dbReference type="ARBA" id="ARBA00022618"/>
    </source>
</evidence>
<dbReference type="InterPro" id="IPR051046">
    <property type="entry name" value="MurCDEF_CellWall_CoF430Synth"/>
</dbReference>
<dbReference type="SUPFAM" id="SSF53244">
    <property type="entry name" value="MurD-like peptide ligases, peptide-binding domain"/>
    <property type="match status" value="1"/>
</dbReference>
<keyword evidence="2 10" id="KW-0436">Ligase</keyword>
<evidence type="ECO:0000259" key="13">
    <source>
        <dbReference type="Pfam" id="PF02875"/>
    </source>
</evidence>
<dbReference type="InterPro" id="IPR036615">
    <property type="entry name" value="Mur_ligase_C_dom_sf"/>
</dbReference>
<dbReference type="HAMAP" id="MF_02019">
    <property type="entry name" value="MurF"/>
    <property type="match status" value="1"/>
</dbReference>
<dbReference type="Gene3D" id="3.40.1390.10">
    <property type="entry name" value="MurE/MurF, N-terminal domain"/>
    <property type="match status" value="1"/>
</dbReference>
<keyword evidence="8 10" id="KW-0131">Cell cycle</keyword>
<feature type="domain" description="Mur ligase N-terminal catalytic" evidence="12">
    <location>
        <begin position="23"/>
        <end position="66"/>
    </location>
</feature>
<keyword evidence="16" id="KW-1185">Reference proteome</keyword>
<dbReference type="EC" id="6.3.2.10" evidence="10 11"/>
<dbReference type="Proteomes" id="UP000609651">
    <property type="component" value="Unassembled WGS sequence"/>
</dbReference>
<evidence type="ECO:0000256" key="8">
    <source>
        <dbReference type="ARBA" id="ARBA00023306"/>
    </source>
</evidence>
<evidence type="ECO:0000256" key="7">
    <source>
        <dbReference type="ARBA" id="ARBA00022984"/>
    </source>
</evidence>
<dbReference type="NCBIfam" id="TIGR01143">
    <property type="entry name" value="murF"/>
    <property type="match status" value="1"/>
</dbReference>
<evidence type="ECO:0000256" key="6">
    <source>
        <dbReference type="ARBA" id="ARBA00022960"/>
    </source>
</evidence>
<comment type="similarity">
    <text evidence="10">Belongs to the MurCDEF family. MurF subfamily.</text>
</comment>
<evidence type="ECO:0000256" key="4">
    <source>
        <dbReference type="ARBA" id="ARBA00022741"/>
    </source>
</evidence>
<feature type="domain" description="Mur ligase C-terminal" evidence="13">
    <location>
        <begin position="310"/>
        <end position="427"/>
    </location>
</feature>
<dbReference type="Pfam" id="PF02875">
    <property type="entry name" value="Mur_ligase_C"/>
    <property type="match status" value="1"/>
</dbReference>
<keyword evidence="7 10" id="KW-0573">Peptidoglycan synthesis</keyword>
<accession>A0ABX1V7Y6</accession>
<dbReference type="InterPro" id="IPR004101">
    <property type="entry name" value="Mur_ligase_C"/>
</dbReference>
<keyword evidence="9 10" id="KW-0961">Cell wall biogenesis/degradation</keyword>
<dbReference type="Gene3D" id="3.40.1190.10">
    <property type="entry name" value="Mur-like, catalytic domain"/>
    <property type="match status" value="1"/>
</dbReference>
<comment type="caution">
    <text evidence="15">The sequence shown here is derived from an EMBL/GenBank/DDBJ whole genome shotgun (WGS) entry which is preliminary data.</text>
</comment>
<evidence type="ECO:0000313" key="16">
    <source>
        <dbReference type="Proteomes" id="UP000609651"/>
    </source>
</evidence>
<comment type="pathway">
    <text evidence="10 11">Cell wall biogenesis; peptidoglycan biosynthesis.</text>
</comment>
<dbReference type="EMBL" id="WTPX01000004">
    <property type="protein sequence ID" value="NNJ24146.1"/>
    <property type="molecule type" value="Genomic_DNA"/>
</dbReference>
<reference evidence="15 16" key="1">
    <citation type="journal article" date="2020" name="Syst. Appl. Microbiol.">
        <title>Alienimonas chondri sp. nov., a novel planctomycete isolated from the biofilm of the red alga Chondrus crispus.</title>
        <authorList>
            <person name="Vitorino I."/>
            <person name="Albuquerque L."/>
            <person name="Wiegand S."/>
            <person name="Kallscheuer N."/>
            <person name="da Costa M.S."/>
            <person name="Lobo-da-Cunha A."/>
            <person name="Jogler C."/>
            <person name="Lage O.M."/>
        </authorList>
    </citation>
    <scope>NUCLEOTIDE SEQUENCE [LARGE SCALE GENOMIC DNA]</scope>
    <source>
        <strain evidence="15 16">LzC2</strain>
    </source>
</reference>